<organism evidence="5">
    <name type="scientific">Brassica cretica</name>
    <name type="common">Mustard</name>
    <dbReference type="NCBI Taxonomy" id="69181"/>
    <lineage>
        <taxon>Eukaryota</taxon>
        <taxon>Viridiplantae</taxon>
        <taxon>Streptophyta</taxon>
        <taxon>Embryophyta</taxon>
        <taxon>Tracheophyta</taxon>
        <taxon>Spermatophyta</taxon>
        <taxon>Magnoliopsida</taxon>
        <taxon>eudicotyledons</taxon>
        <taxon>Gunneridae</taxon>
        <taxon>Pentapetalae</taxon>
        <taxon>rosids</taxon>
        <taxon>malvids</taxon>
        <taxon>Brassicales</taxon>
        <taxon>Brassicaceae</taxon>
        <taxon>Brassiceae</taxon>
        <taxon>Brassica</taxon>
    </lineage>
</organism>
<protein>
    <recommendedName>
        <fullName evidence="7">Ribosomal protein S11</fullName>
    </recommendedName>
</protein>
<feature type="region of interest" description="Disordered" evidence="4">
    <location>
        <begin position="34"/>
        <end position="67"/>
    </location>
</feature>
<dbReference type="SUPFAM" id="SSF53137">
    <property type="entry name" value="Translational machinery components"/>
    <property type="match status" value="1"/>
</dbReference>
<comment type="caution">
    <text evidence="5">The sequence shown here is derived from an EMBL/GenBank/DDBJ whole genome shotgun (WGS) entry which is preliminary data.</text>
</comment>
<dbReference type="Gene3D" id="3.30.420.80">
    <property type="entry name" value="Ribosomal protein S11"/>
    <property type="match status" value="1"/>
</dbReference>
<dbReference type="GO" id="GO:1990904">
    <property type="term" value="C:ribonucleoprotein complex"/>
    <property type="evidence" value="ECO:0007669"/>
    <property type="project" value="UniProtKB-KW"/>
</dbReference>
<dbReference type="GO" id="GO:0006412">
    <property type="term" value="P:translation"/>
    <property type="evidence" value="ECO:0007669"/>
    <property type="project" value="InterPro"/>
</dbReference>
<accession>A0A8S9GXX7</accession>
<gene>
    <name evidence="6" type="ORF">F2Q68_00015045</name>
    <name evidence="5" type="ORF">F2Q70_00021492</name>
</gene>
<dbReference type="FunFam" id="3.30.420.80:FF:000014">
    <property type="entry name" value="Probable ribosomal protein S11, mitochondrial"/>
    <property type="match status" value="1"/>
</dbReference>
<keyword evidence="2" id="KW-0689">Ribosomal protein</keyword>
<dbReference type="HAMAP" id="MF_01310">
    <property type="entry name" value="Ribosomal_uS11"/>
    <property type="match status" value="1"/>
</dbReference>
<dbReference type="Pfam" id="PF00411">
    <property type="entry name" value="Ribosomal_S11"/>
    <property type="match status" value="1"/>
</dbReference>
<dbReference type="PANTHER" id="PTHR11759">
    <property type="entry name" value="40S RIBOSOMAL PROTEIN S14/30S RIBOSOMAL PROTEIN S11"/>
    <property type="match status" value="1"/>
</dbReference>
<evidence type="ECO:0000256" key="1">
    <source>
        <dbReference type="ARBA" id="ARBA00006194"/>
    </source>
</evidence>
<evidence type="ECO:0000313" key="5">
    <source>
        <dbReference type="EMBL" id="KAF2548832.1"/>
    </source>
</evidence>
<dbReference type="Proteomes" id="UP000712281">
    <property type="component" value="Unassembled WGS sequence"/>
</dbReference>
<keyword evidence="3" id="KW-0687">Ribonucleoprotein</keyword>
<dbReference type="InterPro" id="IPR036967">
    <property type="entry name" value="Ribosomal_uS11_sf"/>
</dbReference>
<dbReference type="EMBL" id="QGKY02001925">
    <property type="protein sequence ID" value="KAF2548832.1"/>
    <property type="molecule type" value="Genomic_DNA"/>
</dbReference>
<reference evidence="5" key="1">
    <citation type="submission" date="2019-12" db="EMBL/GenBank/DDBJ databases">
        <title>Genome sequencing and annotation of Brassica cretica.</title>
        <authorList>
            <person name="Studholme D.J."/>
            <person name="Sarris P.F."/>
        </authorList>
    </citation>
    <scope>NUCLEOTIDE SEQUENCE</scope>
    <source>
        <strain evidence="6">PFS-001/15</strain>
        <strain evidence="5">PFS-102/07</strain>
        <tissue evidence="5">Leaf</tissue>
    </source>
</reference>
<feature type="compositionally biased region" description="Polar residues" evidence="4">
    <location>
        <begin position="122"/>
        <end position="138"/>
    </location>
</feature>
<dbReference type="GO" id="GO:0005840">
    <property type="term" value="C:ribosome"/>
    <property type="evidence" value="ECO:0007669"/>
    <property type="project" value="UniProtKB-KW"/>
</dbReference>
<evidence type="ECO:0000256" key="3">
    <source>
        <dbReference type="ARBA" id="ARBA00023274"/>
    </source>
</evidence>
<evidence type="ECO:0000256" key="4">
    <source>
        <dbReference type="SAM" id="MobiDB-lite"/>
    </source>
</evidence>
<evidence type="ECO:0000313" key="6">
    <source>
        <dbReference type="EMBL" id="KAF2558097.1"/>
    </source>
</evidence>
<evidence type="ECO:0000256" key="2">
    <source>
        <dbReference type="ARBA" id="ARBA00022980"/>
    </source>
</evidence>
<evidence type="ECO:0008006" key="7">
    <source>
        <dbReference type="Google" id="ProtNLM"/>
    </source>
</evidence>
<dbReference type="InterPro" id="IPR001971">
    <property type="entry name" value="Ribosomal_uS11"/>
</dbReference>
<proteinExistence type="inferred from homology"/>
<feature type="region of interest" description="Disordered" evidence="4">
    <location>
        <begin position="103"/>
        <end position="148"/>
    </location>
</feature>
<dbReference type="GO" id="GO:0003735">
    <property type="term" value="F:structural constituent of ribosome"/>
    <property type="evidence" value="ECO:0007669"/>
    <property type="project" value="InterPro"/>
</dbReference>
<name>A0A8S9GXX7_BRACR</name>
<dbReference type="AlphaFoldDB" id="A0A8S9GXX7"/>
<comment type="similarity">
    <text evidence="1">Belongs to the universal ribosomal protein uS11 family.</text>
</comment>
<dbReference type="EMBL" id="QGKW02001940">
    <property type="protein sequence ID" value="KAF2558097.1"/>
    <property type="molecule type" value="Genomic_DNA"/>
</dbReference>
<sequence>MNGVSRHLRASTLPSLIRSYGGIKSVCRFSCQSDGSSGGRFGEQGRVPGDSENKSGLPDPNASPSKSFSEIKAGLLNTGGNGSSTFSSFSEMRSGLLNKIGDGGYSAPNAPPTFRNPLRSRLPNTLSSQSGQMNQEGLPNTGGTGFSAPSYQSFTQSNLLKDNFRTGGISKDLDFVRGVIEDDEGRRATGLFSHFHRPNLETNADIIHIKLLRNNTFVTVTDSKGNVKCKATSGSLPDLKGGRKMTSYTADATAENIGRRVKAMGLKSVVVKVNGFTHFKKKRNAIVAFRSGYSNSRNDQNPIVYIEDTTRKAHNGCRLPRKRRV</sequence>